<evidence type="ECO:0000256" key="1">
    <source>
        <dbReference type="ARBA" id="ARBA00022723"/>
    </source>
</evidence>
<dbReference type="Proteomes" id="UP000242287">
    <property type="component" value="Unassembled WGS sequence"/>
</dbReference>
<dbReference type="AlphaFoldDB" id="A0A2A9NYY3"/>
<dbReference type="PANTHER" id="PTHR14296:SF3">
    <property type="entry name" value="DIKAR, ISOFORM F"/>
    <property type="match status" value="1"/>
</dbReference>
<dbReference type="InterPro" id="IPR019787">
    <property type="entry name" value="Znf_PHD-finger"/>
</dbReference>
<feature type="compositionally biased region" description="Polar residues" evidence="4">
    <location>
        <begin position="10"/>
        <end position="21"/>
    </location>
</feature>
<evidence type="ECO:0000259" key="5">
    <source>
        <dbReference type="SMART" id="SM00249"/>
    </source>
</evidence>
<keyword evidence="7" id="KW-1185">Reference proteome</keyword>
<feature type="compositionally biased region" description="Basic and acidic residues" evidence="4">
    <location>
        <begin position="372"/>
        <end position="382"/>
    </location>
</feature>
<feature type="compositionally biased region" description="Polar residues" evidence="4">
    <location>
        <begin position="257"/>
        <end position="266"/>
    </location>
</feature>
<feature type="region of interest" description="Disordered" evidence="4">
    <location>
        <begin position="362"/>
        <end position="382"/>
    </location>
</feature>
<dbReference type="OrthoDB" id="303107at2759"/>
<feature type="region of interest" description="Disordered" evidence="4">
    <location>
        <begin position="544"/>
        <end position="623"/>
    </location>
</feature>
<feature type="domain" description="Zinc finger PHD-type" evidence="5">
    <location>
        <begin position="633"/>
        <end position="690"/>
    </location>
</feature>
<dbReference type="InterPro" id="IPR011011">
    <property type="entry name" value="Znf_FYVE_PHD"/>
</dbReference>
<dbReference type="SMART" id="SM00249">
    <property type="entry name" value="PHD"/>
    <property type="match status" value="1"/>
</dbReference>
<evidence type="ECO:0000313" key="6">
    <source>
        <dbReference type="EMBL" id="PFH53210.1"/>
    </source>
</evidence>
<dbReference type="GO" id="GO:0008270">
    <property type="term" value="F:zinc ion binding"/>
    <property type="evidence" value="ECO:0007669"/>
    <property type="project" value="UniProtKB-KW"/>
</dbReference>
<dbReference type="InterPro" id="IPR019786">
    <property type="entry name" value="Zinc_finger_PHD-type_CS"/>
</dbReference>
<dbReference type="InterPro" id="IPR013083">
    <property type="entry name" value="Znf_RING/FYVE/PHD"/>
</dbReference>
<dbReference type="Pfam" id="PF00628">
    <property type="entry name" value="PHD"/>
    <property type="match status" value="1"/>
</dbReference>
<sequence>MPHHPAGPSNPETQDQLAPKSASSSITEALTLLRTQWKWAAFSQFFFTFSPLFAMNDVSLVDIEMDLARGTKHVLPRIMTRLLYTLSYDRKVSVDNWQSILRKQYERRAPDANPLRPEPHESSSTPSHHEKASPFGIAQDPQPSGSDTVEKDDPSKKIAGQVSDKNCTRSRDWFELPVLEKMDSMHLLTEWHFHHPMRLRSIMKSDDETASWRIEPIGYDKHKNAYWLIGYDRLWIQRAPPSLPRNETKKRRMISVSDKSTPLASRNSKRVRLSHTTNHDTELDTLHRPTRTRTAKANAKVKLTLQAQAWPENQISVAPSHGSRTTGGTDQPRIQKTQTARSASHLVMGTRVSARLRGAQQDEWQPIPNEWMGDHARQPRSDAKNSLFKTGLESDDSFSDLTELSEDAEPLSVDPKAVAPEAKADNPKQSGNVRFYDKDSRESLTTHFVEWETVGTTWSLHEVTNVFVQQICSTLYDWEHISERFQNATHYNEKALYKYLVNEVVPITAERQRKMQEAIIHRKRSSRIAIKESEREQAIAAARKKAEEEEKLSRTRRLEARVQREEERRSRQDTARELRRKEREARTKIIQTNERSARRSITSDFTTHSPEPHHAQSPHKMSTPSSLVKWELDCEICQSHGINIDDPTPMMSCGSCLKWQHIACHDKADQTAGRPKRDWDSVEFICKRCEKGIYGENASGQEFSHYTQHVKRRERDQYAISRKTSLSKHPTPLTLDSTSSLKSKQPVVVATSSSSQPPTTYGQRQSQAPVVYHASPHENHFFLGQVRQSSQTQDIPSGRTPALESMHTESSEWLLYEHSSVSNHPSSLFHYFQPSMDTSPSAVRLLHYRYHPPATYQEQPH</sequence>
<reference evidence="6 7" key="1">
    <citation type="submission" date="2014-02" db="EMBL/GenBank/DDBJ databases">
        <title>Transposable element dynamics among asymbiotic and ectomycorrhizal Amanita fungi.</title>
        <authorList>
            <consortium name="DOE Joint Genome Institute"/>
            <person name="Hess J."/>
            <person name="Skrede I."/>
            <person name="Wolfe B."/>
            <person name="LaButti K."/>
            <person name="Ohm R.A."/>
            <person name="Grigoriev I.V."/>
            <person name="Pringle A."/>
        </authorList>
    </citation>
    <scope>NUCLEOTIDE SEQUENCE [LARGE SCALE GENOMIC DNA]</scope>
    <source>
        <strain evidence="6 7">SKay4041</strain>
    </source>
</reference>
<feature type="region of interest" description="Disordered" evidence="4">
    <location>
        <begin position="312"/>
        <end position="343"/>
    </location>
</feature>
<dbReference type="STRING" id="703135.A0A2A9NYY3"/>
<feature type="region of interest" description="Disordered" evidence="4">
    <location>
        <begin position="406"/>
        <end position="435"/>
    </location>
</feature>
<feature type="compositionally biased region" description="Low complexity" evidence="4">
    <location>
        <begin position="730"/>
        <end position="740"/>
    </location>
</feature>
<organism evidence="6 7">
    <name type="scientific">Amanita thiersii Skay4041</name>
    <dbReference type="NCBI Taxonomy" id="703135"/>
    <lineage>
        <taxon>Eukaryota</taxon>
        <taxon>Fungi</taxon>
        <taxon>Dikarya</taxon>
        <taxon>Basidiomycota</taxon>
        <taxon>Agaricomycotina</taxon>
        <taxon>Agaricomycetes</taxon>
        <taxon>Agaricomycetidae</taxon>
        <taxon>Agaricales</taxon>
        <taxon>Pluteineae</taxon>
        <taxon>Amanitaceae</taxon>
        <taxon>Amanita</taxon>
    </lineage>
</organism>
<keyword evidence="1" id="KW-0479">Metal-binding</keyword>
<dbReference type="SUPFAM" id="SSF57903">
    <property type="entry name" value="FYVE/PHD zinc finger"/>
    <property type="match status" value="1"/>
</dbReference>
<dbReference type="PANTHER" id="PTHR14296">
    <property type="entry name" value="REMODELING AND SPACING FACTOR 1"/>
    <property type="match status" value="1"/>
</dbReference>
<evidence type="ECO:0000256" key="3">
    <source>
        <dbReference type="ARBA" id="ARBA00022833"/>
    </source>
</evidence>
<dbReference type="InterPro" id="IPR028938">
    <property type="entry name" value="Rsf1-like"/>
</dbReference>
<evidence type="ECO:0000256" key="4">
    <source>
        <dbReference type="SAM" id="MobiDB-lite"/>
    </source>
</evidence>
<protein>
    <recommendedName>
        <fullName evidence="5">Zinc finger PHD-type domain-containing protein</fullName>
    </recommendedName>
</protein>
<dbReference type="EMBL" id="KZ301975">
    <property type="protein sequence ID" value="PFH53210.1"/>
    <property type="molecule type" value="Genomic_DNA"/>
</dbReference>
<gene>
    <name evidence="6" type="ORF">AMATHDRAFT_1625</name>
</gene>
<feature type="compositionally biased region" description="Basic and acidic residues" evidence="4">
    <location>
        <begin position="544"/>
        <end position="587"/>
    </location>
</feature>
<feature type="region of interest" description="Disordered" evidence="4">
    <location>
        <begin position="1"/>
        <end position="21"/>
    </location>
</feature>
<feature type="compositionally biased region" description="Basic and acidic residues" evidence="4">
    <location>
        <begin position="117"/>
        <end position="132"/>
    </location>
</feature>
<feature type="region of interest" description="Disordered" evidence="4">
    <location>
        <begin position="108"/>
        <end position="163"/>
    </location>
</feature>
<feature type="region of interest" description="Disordered" evidence="4">
    <location>
        <begin position="721"/>
        <end position="740"/>
    </location>
</feature>
<keyword evidence="2" id="KW-0863">Zinc-finger</keyword>
<dbReference type="PROSITE" id="PS01359">
    <property type="entry name" value="ZF_PHD_1"/>
    <property type="match status" value="1"/>
</dbReference>
<proteinExistence type="predicted"/>
<dbReference type="Gene3D" id="3.30.40.10">
    <property type="entry name" value="Zinc/RING finger domain, C3HC4 (zinc finger)"/>
    <property type="match status" value="1"/>
</dbReference>
<feature type="region of interest" description="Disordered" evidence="4">
    <location>
        <begin position="245"/>
        <end position="274"/>
    </location>
</feature>
<dbReference type="GO" id="GO:0031213">
    <property type="term" value="C:RSF complex"/>
    <property type="evidence" value="ECO:0007669"/>
    <property type="project" value="InterPro"/>
</dbReference>
<feature type="compositionally biased region" description="Polar residues" evidence="4">
    <location>
        <begin position="312"/>
        <end position="342"/>
    </location>
</feature>
<keyword evidence="3" id="KW-0862">Zinc</keyword>
<evidence type="ECO:0000313" key="7">
    <source>
        <dbReference type="Proteomes" id="UP000242287"/>
    </source>
</evidence>
<accession>A0A2A9NYY3</accession>
<dbReference type="GO" id="GO:0006355">
    <property type="term" value="P:regulation of DNA-templated transcription"/>
    <property type="evidence" value="ECO:0007669"/>
    <property type="project" value="InterPro"/>
</dbReference>
<dbReference type="CDD" id="cd15489">
    <property type="entry name" value="PHD_SF"/>
    <property type="match status" value="1"/>
</dbReference>
<evidence type="ECO:0000256" key="2">
    <source>
        <dbReference type="ARBA" id="ARBA00022771"/>
    </source>
</evidence>
<name>A0A2A9NYY3_9AGAR</name>
<feature type="compositionally biased region" description="Polar residues" evidence="4">
    <location>
        <begin position="589"/>
        <end position="609"/>
    </location>
</feature>
<dbReference type="InterPro" id="IPR001965">
    <property type="entry name" value="Znf_PHD"/>
</dbReference>